<name>A0A384WYP6_9BIVA</name>
<evidence type="ECO:0000313" key="2">
    <source>
        <dbReference type="EMBL" id="ATB19131.1"/>
    </source>
</evidence>
<keyword evidence="1" id="KW-1133">Transmembrane helix</keyword>
<proteinExistence type="predicted"/>
<dbReference type="EMBL" id="KY270856">
    <property type="protein sequence ID" value="ATB19131.1"/>
    <property type="molecule type" value="Genomic_DNA"/>
</dbReference>
<keyword evidence="1" id="KW-0812">Transmembrane</keyword>
<organism evidence="2">
    <name type="scientific">Bathymodiolus manusensis</name>
    <dbReference type="NCBI Taxonomy" id="857502"/>
    <lineage>
        <taxon>Eukaryota</taxon>
        <taxon>Metazoa</taxon>
        <taxon>Spiralia</taxon>
        <taxon>Lophotrochozoa</taxon>
        <taxon>Mollusca</taxon>
        <taxon>Bivalvia</taxon>
        <taxon>Autobranchia</taxon>
        <taxon>Pteriomorphia</taxon>
        <taxon>Mytilida</taxon>
        <taxon>Mytiloidea</taxon>
        <taxon>Mytilidae</taxon>
        <taxon>Bathymodiolinae</taxon>
        <taxon>Bathymodiolus</taxon>
    </lineage>
</organism>
<protein>
    <submittedName>
        <fullName evidence="2">ATP synthase F0 subunit 8</fullName>
    </submittedName>
</protein>
<sequence>MMVPQLLVLTCFAVVICLFLFCVGLFLRGVSSCGLVLSGLF</sequence>
<reference evidence="2" key="1">
    <citation type="submission" date="2016-11" db="EMBL/GenBank/DDBJ databases">
        <title>From coast to the deep sea, phylogenetic analysis of Bathymodiolus mussels based on mitogenomic comparisons.</title>
        <authorList>
            <person name="Minxiao W."/>
            <person name="Ping Z."/>
            <person name="Chaolun L."/>
            <person name="Song S."/>
        </authorList>
    </citation>
    <scope>NUCLEOTIDE SEQUENCE</scope>
    <source>
        <tissue evidence="2">Adductor</tissue>
    </source>
</reference>
<geneLocation type="mitochondrion" evidence="2"/>
<accession>A0A384WYP6</accession>
<keyword evidence="1" id="KW-0472">Membrane</keyword>
<dbReference type="AlphaFoldDB" id="A0A384WYP6"/>
<evidence type="ECO:0000256" key="1">
    <source>
        <dbReference type="SAM" id="Phobius"/>
    </source>
</evidence>
<gene>
    <name evidence="2" type="primary">ATP8</name>
</gene>
<keyword evidence="2" id="KW-0496">Mitochondrion</keyword>
<feature type="transmembrane region" description="Helical" evidence="1">
    <location>
        <begin position="6"/>
        <end position="27"/>
    </location>
</feature>